<dbReference type="KEGG" id="rfo:REIFOR_01314"/>
<reference evidence="1 2" key="1">
    <citation type="journal article" date="2017" name="Environ. Microbiol.">
        <title>Genomic and physiological analyses of 'Reinekea forsetii' reveal a versatile opportunistic lifestyle during spring algae blooms.</title>
        <authorList>
            <person name="Avci B."/>
            <person name="Hahnke R.L."/>
            <person name="Chafee M."/>
            <person name="Fischer T."/>
            <person name="Gruber-Vodicka H."/>
            <person name="Tegetmeyer H.E."/>
            <person name="Harder J."/>
            <person name="Fuchs B.M."/>
            <person name="Amann R.I."/>
            <person name="Teeling H."/>
        </authorList>
    </citation>
    <scope>NUCLEOTIDE SEQUENCE [LARGE SCALE GENOMIC DNA]</scope>
    <source>
        <strain evidence="1 2">Hel1_31_D35</strain>
    </source>
</reference>
<evidence type="ECO:0000313" key="2">
    <source>
        <dbReference type="Proteomes" id="UP000229757"/>
    </source>
</evidence>
<organism evidence="1 2">
    <name type="scientific">Reinekea forsetii</name>
    <dbReference type="NCBI Taxonomy" id="1336806"/>
    <lineage>
        <taxon>Bacteria</taxon>
        <taxon>Pseudomonadati</taxon>
        <taxon>Pseudomonadota</taxon>
        <taxon>Gammaproteobacteria</taxon>
        <taxon>Oceanospirillales</taxon>
        <taxon>Saccharospirillaceae</taxon>
        <taxon>Reinekea</taxon>
    </lineage>
</organism>
<dbReference type="AlphaFoldDB" id="A0A2K8KNT9"/>
<evidence type="ECO:0000313" key="1">
    <source>
        <dbReference type="EMBL" id="ATX76460.1"/>
    </source>
</evidence>
<gene>
    <name evidence="1" type="ORF">REIFOR_01314</name>
</gene>
<protein>
    <submittedName>
        <fullName evidence="1">Uncharacterized protein</fullName>
    </submittedName>
</protein>
<name>A0A2K8KNT9_9GAMM</name>
<accession>A0A2K8KNT9</accession>
<sequence>MGASRCAQSKKTSGRLAFDDFFCIDPALKLGFGAEFFVLCGGEGSKRTTLMTEIAGTLRRKMASTDGF</sequence>
<keyword evidence="2" id="KW-1185">Reference proteome</keyword>
<dbReference type="Proteomes" id="UP000229757">
    <property type="component" value="Chromosome"/>
</dbReference>
<proteinExistence type="predicted"/>
<dbReference type="EMBL" id="CP011797">
    <property type="protein sequence ID" value="ATX76460.1"/>
    <property type="molecule type" value="Genomic_DNA"/>
</dbReference>